<keyword evidence="3" id="KW-1185">Reference proteome</keyword>
<dbReference type="EMBL" id="RDQH01000337">
    <property type="protein sequence ID" value="RXH83074.1"/>
    <property type="molecule type" value="Genomic_DNA"/>
</dbReference>
<accession>A0A498ILN4</accession>
<proteinExistence type="predicted"/>
<gene>
    <name evidence="2" type="ORF">DVH24_003572</name>
</gene>
<reference evidence="2 3" key="1">
    <citation type="submission" date="2018-10" db="EMBL/GenBank/DDBJ databases">
        <title>A high-quality apple genome assembly.</title>
        <authorList>
            <person name="Hu J."/>
        </authorList>
    </citation>
    <scope>NUCLEOTIDE SEQUENCE [LARGE SCALE GENOMIC DNA]</scope>
    <source>
        <strain evidence="3">cv. HFTH1</strain>
        <tissue evidence="2">Young leaf</tissue>
    </source>
</reference>
<dbReference type="AlphaFoldDB" id="A0A498ILN4"/>
<feature type="region of interest" description="Disordered" evidence="1">
    <location>
        <begin position="1"/>
        <end position="30"/>
    </location>
</feature>
<name>A0A498ILN4_MALDO</name>
<evidence type="ECO:0000256" key="1">
    <source>
        <dbReference type="SAM" id="MobiDB-lite"/>
    </source>
</evidence>
<evidence type="ECO:0000313" key="3">
    <source>
        <dbReference type="Proteomes" id="UP000290289"/>
    </source>
</evidence>
<protein>
    <submittedName>
        <fullName evidence="2">Uncharacterized protein</fullName>
    </submittedName>
</protein>
<organism evidence="2 3">
    <name type="scientific">Malus domestica</name>
    <name type="common">Apple</name>
    <name type="synonym">Pyrus malus</name>
    <dbReference type="NCBI Taxonomy" id="3750"/>
    <lineage>
        <taxon>Eukaryota</taxon>
        <taxon>Viridiplantae</taxon>
        <taxon>Streptophyta</taxon>
        <taxon>Embryophyta</taxon>
        <taxon>Tracheophyta</taxon>
        <taxon>Spermatophyta</taxon>
        <taxon>Magnoliopsida</taxon>
        <taxon>eudicotyledons</taxon>
        <taxon>Gunneridae</taxon>
        <taxon>Pentapetalae</taxon>
        <taxon>rosids</taxon>
        <taxon>fabids</taxon>
        <taxon>Rosales</taxon>
        <taxon>Rosaceae</taxon>
        <taxon>Amygdaloideae</taxon>
        <taxon>Maleae</taxon>
        <taxon>Malus</taxon>
    </lineage>
</organism>
<comment type="caution">
    <text evidence="2">The sequence shown here is derived from an EMBL/GenBank/DDBJ whole genome shotgun (WGS) entry which is preliminary data.</text>
</comment>
<dbReference type="Proteomes" id="UP000290289">
    <property type="component" value="Chromosome 11"/>
</dbReference>
<sequence length="134" mass="14577">MEEDDKETDLVLEKSGSGSRSESLEWDSHEAPKSLLGVMNTYNAGRSPVVSATPVVAPQSFNLLVSFRPTLTKRGAKEFAGCDEHLQCRKKSRSLCNSGCGSAVIQSFGFVPSNAYQTRNGTTVLFHPARTKHT</sequence>
<evidence type="ECO:0000313" key="2">
    <source>
        <dbReference type="EMBL" id="RXH83074.1"/>
    </source>
</evidence>